<dbReference type="Pfam" id="PF07992">
    <property type="entry name" value="Pyr_redox_2"/>
    <property type="match status" value="1"/>
</dbReference>
<dbReference type="Proteomes" id="UP000249341">
    <property type="component" value="Unassembled WGS sequence"/>
</dbReference>
<dbReference type="Gene3D" id="3.50.50.60">
    <property type="entry name" value="FAD/NAD(P)-binding domain"/>
    <property type="match status" value="2"/>
</dbReference>
<keyword evidence="5" id="KW-0732">Signal</keyword>
<accession>A0A327Z2Y2</accession>
<protein>
    <submittedName>
        <fullName evidence="8">NAD/ferredoxin-dependent reductase-like protein</fullName>
    </submittedName>
</protein>
<gene>
    <name evidence="8" type="ORF">B0I29_120146</name>
</gene>
<evidence type="ECO:0000256" key="1">
    <source>
        <dbReference type="ARBA" id="ARBA00001974"/>
    </source>
</evidence>
<dbReference type="InterPro" id="IPR050446">
    <property type="entry name" value="FAD-oxidoreductase/Apoptosis"/>
</dbReference>
<evidence type="ECO:0000313" key="9">
    <source>
        <dbReference type="Proteomes" id="UP000249341"/>
    </source>
</evidence>
<dbReference type="SUPFAM" id="SSF55424">
    <property type="entry name" value="FAD/NAD-linked reductases, dimerisation (C-terminal) domain"/>
    <property type="match status" value="1"/>
</dbReference>
<name>A0A327Z2Y2_9ACTN</name>
<dbReference type="Pfam" id="PF14759">
    <property type="entry name" value="Reductase_C"/>
    <property type="match status" value="1"/>
</dbReference>
<dbReference type="Gene3D" id="3.30.390.30">
    <property type="match status" value="1"/>
</dbReference>
<dbReference type="AlphaFoldDB" id="A0A327Z2Y2"/>
<keyword evidence="2" id="KW-0285">Flavoprotein</keyword>
<dbReference type="PANTHER" id="PTHR43557:SF2">
    <property type="entry name" value="RIESKE DOMAIN-CONTAINING PROTEIN-RELATED"/>
    <property type="match status" value="1"/>
</dbReference>
<dbReference type="PRINTS" id="PR00368">
    <property type="entry name" value="FADPNR"/>
</dbReference>
<dbReference type="RefSeq" id="WP_111653448.1">
    <property type="nucleotide sequence ID" value="NZ_JACHWI010000002.1"/>
</dbReference>
<dbReference type="GO" id="GO:0005737">
    <property type="term" value="C:cytoplasm"/>
    <property type="evidence" value="ECO:0007669"/>
    <property type="project" value="TreeGrafter"/>
</dbReference>
<evidence type="ECO:0000313" key="8">
    <source>
        <dbReference type="EMBL" id="RAK28378.1"/>
    </source>
</evidence>
<feature type="domain" description="Reductase C-terminal" evidence="7">
    <location>
        <begin position="322"/>
        <end position="393"/>
    </location>
</feature>
<evidence type="ECO:0000259" key="6">
    <source>
        <dbReference type="Pfam" id="PF07992"/>
    </source>
</evidence>
<feature type="domain" description="FAD/NAD(P)-binding" evidence="6">
    <location>
        <begin position="6"/>
        <end position="298"/>
    </location>
</feature>
<reference evidence="8 9" key="1">
    <citation type="submission" date="2018-06" db="EMBL/GenBank/DDBJ databases">
        <title>Genomic Encyclopedia of Type Strains, Phase III (KMG-III): the genomes of soil and plant-associated and newly described type strains.</title>
        <authorList>
            <person name="Whitman W."/>
        </authorList>
    </citation>
    <scope>NUCLEOTIDE SEQUENCE [LARGE SCALE GENOMIC DNA]</scope>
    <source>
        <strain evidence="8 9">CGMCC 4.7090</strain>
    </source>
</reference>
<feature type="signal peptide" evidence="5">
    <location>
        <begin position="1"/>
        <end position="21"/>
    </location>
</feature>
<proteinExistence type="predicted"/>
<dbReference type="InterPro" id="IPR016156">
    <property type="entry name" value="FAD/NAD-linked_Rdtase_dimer_sf"/>
</dbReference>
<dbReference type="SUPFAM" id="SSF51905">
    <property type="entry name" value="FAD/NAD(P)-binding domain"/>
    <property type="match status" value="2"/>
</dbReference>
<feature type="chain" id="PRO_5016245478" evidence="5">
    <location>
        <begin position="22"/>
        <end position="412"/>
    </location>
</feature>
<dbReference type="PANTHER" id="PTHR43557">
    <property type="entry name" value="APOPTOSIS-INDUCING FACTOR 1"/>
    <property type="match status" value="1"/>
</dbReference>
<evidence type="ECO:0000256" key="5">
    <source>
        <dbReference type="SAM" id="SignalP"/>
    </source>
</evidence>
<keyword evidence="3" id="KW-0274">FAD</keyword>
<evidence type="ECO:0000259" key="7">
    <source>
        <dbReference type="Pfam" id="PF14759"/>
    </source>
</evidence>
<comment type="cofactor">
    <cofactor evidence="1">
        <name>FAD</name>
        <dbReference type="ChEBI" id="CHEBI:57692"/>
    </cofactor>
</comment>
<dbReference type="GO" id="GO:0016651">
    <property type="term" value="F:oxidoreductase activity, acting on NAD(P)H"/>
    <property type="evidence" value="ECO:0007669"/>
    <property type="project" value="TreeGrafter"/>
</dbReference>
<evidence type="ECO:0000256" key="3">
    <source>
        <dbReference type="ARBA" id="ARBA00022827"/>
    </source>
</evidence>
<evidence type="ECO:0000256" key="4">
    <source>
        <dbReference type="ARBA" id="ARBA00023002"/>
    </source>
</evidence>
<dbReference type="PRINTS" id="PR00411">
    <property type="entry name" value="PNDRDTASEI"/>
</dbReference>
<dbReference type="InterPro" id="IPR023753">
    <property type="entry name" value="FAD/NAD-binding_dom"/>
</dbReference>
<sequence length="412" mass="43437">MKVAPIAVVGASLAGLTAVQALTESPAVTAVTVFGDEPHPPYDRPPLSKEVLRGVWDVGRCALKPVEDPRVTWRTGVTVTGLDQDGPRLRLAGGTAESFPGGVLIATGATPRTIAGADLDGVHVLRSLDDALGLNADLDRLPGRVVVAGGGFIGAEVAAACVERGLNVTVLEAQDAPFERVLGAEVGEAVMAEHRARGVQIRTAAAVAALHGPGRVESVELADGSHLPADVVVLGLGVTPCVEWLTGSGLTIDNGVVCDASLAAAPRIVAAGDVARWPNHRFGEFRRVEHWDNAIRQGRHAALRLLAEHGYAEKQDFTTVPWVWSDQYANKLQVVGSTVDFAEVVVAHGTTAEQRFVALYRRGEHLVAAVGFNNARLVTRYRRLLARPVRWNDALAYAASGAGPASTRPGDH</sequence>
<keyword evidence="9" id="KW-1185">Reference proteome</keyword>
<dbReference type="OrthoDB" id="1145at2"/>
<keyword evidence="4" id="KW-0560">Oxidoreductase</keyword>
<evidence type="ECO:0000256" key="2">
    <source>
        <dbReference type="ARBA" id="ARBA00022630"/>
    </source>
</evidence>
<comment type="caution">
    <text evidence="8">The sequence shown here is derived from an EMBL/GenBank/DDBJ whole genome shotgun (WGS) entry which is preliminary data.</text>
</comment>
<dbReference type="InterPro" id="IPR028202">
    <property type="entry name" value="Reductase_C"/>
</dbReference>
<organism evidence="8 9">
    <name type="scientific">Actinoplanes lutulentus</name>
    <dbReference type="NCBI Taxonomy" id="1287878"/>
    <lineage>
        <taxon>Bacteria</taxon>
        <taxon>Bacillati</taxon>
        <taxon>Actinomycetota</taxon>
        <taxon>Actinomycetes</taxon>
        <taxon>Micromonosporales</taxon>
        <taxon>Micromonosporaceae</taxon>
        <taxon>Actinoplanes</taxon>
    </lineage>
</organism>
<dbReference type="EMBL" id="QLMJ01000020">
    <property type="protein sequence ID" value="RAK28378.1"/>
    <property type="molecule type" value="Genomic_DNA"/>
</dbReference>
<dbReference type="InterPro" id="IPR036188">
    <property type="entry name" value="FAD/NAD-bd_sf"/>
</dbReference>